<feature type="region of interest" description="Disordered" evidence="2">
    <location>
        <begin position="307"/>
        <end position="337"/>
    </location>
</feature>
<evidence type="ECO:0000256" key="2">
    <source>
        <dbReference type="SAM" id="MobiDB-lite"/>
    </source>
</evidence>
<keyword evidence="5" id="KW-1185">Reference proteome</keyword>
<dbReference type="InterPro" id="IPR003140">
    <property type="entry name" value="PLipase/COase/thioEstase"/>
</dbReference>
<feature type="domain" description="Phospholipase/carboxylesterase/thioesterase" evidence="3">
    <location>
        <begin position="115"/>
        <end position="192"/>
    </location>
</feature>
<dbReference type="SUPFAM" id="SSF53474">
    <property type="entry name" value="alpha/beta-Hydrolases"/>
    <property type="match status" value="1"/>
</dbReference>
<dbReference type="InterPro" id="IPR050955">
    <property type="entry name" value="Plant_Biomass_Hydrol_Est"/>
</dbReference>
<reference evidence="5" key="1">
    <citation type="journal article" date="2012" name="J. Bacteriol.">
        <title>Revised Genome Sequence of Burkholderia thailandensis MSMB43 with Improved Annotation.</title>
        <authorList>
            <person name="Zhuo Y."/>
            <person name="Liu L."/>
            <person name="Wang Q."/>
            <person name="Liu X."/>
            <person name="Ren B."/>
            <person name="Liu M."/>
            <person name="Ni P."/>
            <person name="Cheng Y.Q."/>
            <person name="Zhang L."/>
        </authorList>
    </citation>
    <scope>NUCLEOTIDE SEQUENCE [LARGE SCALE GENOMIC DNA]</scope>
    <source>
        <strain evidence="5">MSMB43</strain>
    </source>
</reference>
<proteinExistence type="predicted"/>
<evidence type="ECO:0000313" key="4">
    <source>
        <dbReference type="EMBL" id="EIP86144.1"/>
    </source>
</evidence>
<gene>
    <name evidence="4" type="ORF">A33K_17234</name>
</gene>
<dbReference type="Gene3D" id="3.40.50.1820">
    <property type="entry name" value="alpha/beta hydrolase"/>
    <property type="match status" value="1"/>
</dbReference>
<keyword evidence="1" id="KW-0732">Signal</keyword>
<protein>
    <recommendedName>
        <fullName evidence="3">Phospholipase/carboxylesterase/thioesterase domain-containing protein</fullName>
    </recommendedName>
</protein>
<dbReference type="InterPro" id="IPR029058">
    <property type="entry name" value="AB_hydrolase_fold"/>
</dbReference>
<evidence type="ECO:0000259" key="3">
    <source>
        <dbReference type="Pfam" id="PF02230"/>
    </source>
</evidence>
<evidence type="ECO:0000256" key="1">
    <source>
        <dbReference type="ARBA" id="ARBA00022729"/>
    </source>
</evidence>
<organism evidence="4 5">
    <name type="scientific">Burkholderia humptydooensis MSMB43</name>
    <dbReference type="NCBI Taxonomy" id="441157"/>
    <lineage>
        <taxon>Bacteria</taxon>
        <taxon>Pseudomonadati</taxon>
        <taxon>Pseudomonadota</taxon>
        <taxon>Betaproteobacteria</taxon>
        <taxon>Burkholderiales</taxon>
        <taxon>Burkholderiaceae</taxon>
        <taxon>Burkholderia</taxon>
        <taxon>pseudomallei group</taxon>
    </lineage>
</organism>
<sequence length="337" mass="37123">MRSPDRQPAPPARLESLCVGDTVRTFLHVTPPSLPPNAPLVIVFHGGSGTPEQIRKYTAFEFDALADANGFALAYPRGVGGNWNTCQKGRKNAATRRNVDDVSFTREIIAWFESVYGIDRSSVFVVGFSNGGHMCFRLALEMTDDLAGFAAISANRPAPADCRHAGRRVAVPMMTISGTADPINPYRGGELSPYGLRALGPVLSAEETARSFARPDAEHHRDEASDLFPRDRKTHAVRDAWGDENVLITIHGGGHTIPQPRYAFPRLFGRTSTAVDAPLEIWRFFRTIAANRARGRAEAKVDAVRLTREKPSPRPRGAANRYRPSHRTSRCVELAQR</sequence>
<dbReference type="Pfam" id="PF02230">
    <property type="entry name" value="Abhydrolase_2"/>
    <property type="match status" value="1"/>
</dbReference>
<evidence type="ECO:0000313" key="5">
    <source>
        <dbReference type="Proteomes" id="UP000004682"/>
    </source>
</evidence>
<dbReference type="Proteomes" id="UP000004682">
    <property type="component" value="Unassembled WGS sequence"/>
</dbReference>
<dbReference type="PANTHER" id="PTHR43037:SF1">
    <property type="entry name" value="BLL1128 PROTEIN"/>
    <property type="match status" value="1"/>
</dbReference>
<dbReference type="PANTHER" id="PTHR43037">
    <property type="entry name" value="UNNAMED PRODUCT-RELATED"/>
    <property type="match status" value="1"/>
</dbReference>
<name>A0ABN0G1Q7_9BURK</name>
<accession>A0ABN0G1Q7</accession>
<dbReference type="EMBL" id="JH692065">
    <property type="protein sequence ID" value="EIP86144.1"/>
    <property type="molecule type" value="Genomic_DNA"/>
</dbReference>